<dbReference type="GO" id="GO:0006281">
    <property type="term" value="P:DNA repair"/>
    <property type="evidence" value="ECO:0007669"/>
    <property type="project" value="UniProtKB-KW"/>
</dbReference>
<dbReference type="GO" id="GO:0000785">
    <property type="term" value="C:chromatin"/>
    <property type="evidence" value="ECO:0007669"/>
    <property type="project" value="TreeGrafter"/>
</dbReference>
<dbReference type="GO" id="GO:0005634">
    <property type="term" value="C:nucleus"/>
    <property type="evidence" value="ECO:0007669"/>
    <property type="project" value="UniProtKB-SubCell"/>
</dbReference>
<keyword evidence="4" id="KW-0539">Nucleus</keyword>
<gene>
    <name evidence="5" type="ORF">MTR67_015293</name>
</gene>
<accession>A0AAF0TNW8</accession>
<sequence>MLSLQRPMISPWDSLNQIRRCYVYAILSSYKIRAGIAPVSDNIFTKYSDFTVNCMSIQVQIHGAELLPQQVPPASVRDAIKPAMEALVTDGVLRHPDIDVKVSVASSMRTLLTRYGDTMSILSSYKIEAGTALMSDVIFTKYSDFTAKCASIQVQIHKSLIPCSWAYAILLSFYHNMTLKPMYNVISDAESSILEISRMHGTITI</sequence>
<name>A0AAF0TNW8_SOLVR</name>
<protein>
    <submittedName>
        <fullName evidence="5">Uncharacterized protein</fullName>
    </submittedName>
</protein>
<keyword evidence="6" id="KW-1185">Reference proteome</keyword>
<dbReference type="AlphaFoldDB" id="A0AAF0TNW8"/>
<dbReference type="EMBL" id="CP133614">
    <property type="protein sequence ID" value="WMV21908.1"/>
    <property type="molecule type" value="Genomic_DNA"/>
</dbReference>
<evidence type="ECO:0000256" key="1">
    <source>
        <dbReference type="ARBA" id="ARBA00004123"/>
    </source>
</evidence>
<evidence type="ECO:0000313" key="6">
    <source>
        <dbReference type="Proteomes" id="UP001234989"/>
    </source>
</evidence>
<organism evidence="5 6">
    <name type="scientific">Solanum verrucosum</name>
    <dbReference type="NCBI Taxonomy" id="315347"/>
    <lineage>
        <taxon>Eukaryota</taxon>
        <taxon>Viridiplantae</taxon>
        <taxon>Streptophyta</taxon>
        <taxon>Embryophyta</taxon>
        <taxon>Tracheophyta</taxon>
        <taxon>Spermatophyta</taxon>
        <taxon>Magnoliopsida</taxon>
        <taxon>eudicotyledons</taxon>
        <taxon>Gunneridae</taxon>
        <taxon>Pentapetalae</taxon>
        <taxon>asterids</taxon>
        <taxon>lamiids</taxon>
        <taxon>Solanales</taxon>
        <taxon>Solanaceae</taxon>
        <taxon>Solanoideae</taxon>
        <taxon>Solaneae</taxon>
        <taxon>Solanum</taxon>
    </lineage>
</organism>
<reference evidence="5" key="1">
    <citation type="submission" date="2023-08" db="EMBL/GenBank/DDBJ databases">
        <title>A de novo genome assembly of Solanum verrucosum Schlechtendal, a Mexican diploid species geographically isolated from the other diploid A-genome species in potato relatives.</title>
        <authorList>
            <person name="Hosaka K."/>
        </authorList>
    </citation>
    <scope>NUCLEOTIDE SEQUENCE</scope>
    <source>
        <tissue evidence="5">Young leaves</tissue>
    </source>
</reference>
<evidence type="ECO:0000256" key="3">
    <source>
        <dbReference type="ARBA" id="ARBA00023204"/>
    </source>
</evidence>
<keyword evidence="3" id="KW-0234">DNA repair</keyword>
<proteinExistence type="predicted"/>
<evidence type="ECO:0000256" key="4">
    <source>
        <dbReference type="ARBA" id="ARBA00023242"/>
    </source>
</evidence>
<evidence type="ECO:0000256" key="2">
    <source>
        <dbReference type="ARBA" id="ARBA00022763"/>
    </source>
</evidence>
<dbReference type="InterPro" id="IPR039776">
    <property type="entry name" value="Pds5"/>
</dbReference>
<evidence type="ECO:0000313" key="5">
    <source>
        <dbReference type="EMBL" id="WMV21908.1"/>
    </source>
</evidence>
<keyword evidence="2" id="KW-0227">DNA damage</keyword>
<dbReference type="Proteomes" id="UP001234989">
    <property type="component" value="Chromosome 3"/>
</dbReference>
<dbReference type="PANTHER" id="PTHR12663">
    <property type="entry name" value="ANDROGEN INDUCED INHIBITOR OF PROLIFERATION AS3 / PDS5-RELATED"/>
    <property type="match status" value="1"/>
</dbReference>
<comment type="subcellular location">
    <subcellularLocation>
        <location evidence="1">Nucleus</location>
    </subcellularLocation>
</comment>
<dbReference type="PANTHER" id="PTHR12663:SF52">
    <property type="entry name" value="TOG DOMAIN-CONTAINING PROTEIN"/>
    <property type="match status" value="1"/>
</dbReference>
<dbReference type="GO" id="GO:0007064">
    <property type="term" value="P:mitotic sister chromatid cohesion"/>
    <property type="evidence" value="ECO:0007669"/>
    <property type="project" value="InterPro"/>
</dbReference>